<protein>
    <submittedName>
        <fullName evidence="1 2">Uncharacterized protein</fullName>
    </submittedName>
</protein>
<accession>L1JC56</accession>
<gene>
    <name evidence="1" type="ORF">GUITHDRAFT_138575</name>
</gene>
<proteinExistence type="predicted"/>
<organism evidence="1">
    <name type="scientific">Guillardia theta (strain CCMP2712)</name>
    <name type="common">Cryptophyte</name>
    <dbReference type="NCBI Taxonomy" id="905079"/>
    <lineage>
        <taxon>Eukaryota</taxon>
        <taxon>Cryptophyceae</taxon>
        <taxon>Pyrenomonadales</taxon>
        <taxon>Geminigeraceae</taxon>
        <taxon>Guillardia</taxon>
    </lineage>
</organism>
<dbReference type="EnsemblProtists" id="EKX46106">
    <property type="protein sequence ID" value="EKX46106"/>
    <property type="gene ID" value="GUITHDRAFT_138575"/>
</dbReference>
<dbReference type="HOGENOM" id="CLU_476061_0_0_1"/>
<dbReference type="GeneID" id="17302701"/>
<reference evidence="2" key="3">
    <citation type="submission" date="2015-06" db="UniProtKB">
        <authorList>
            <consortium name="EnsemblProtists"/>
        </authorList>
    </citation>
    <scope>IDENTIFICATION</scope>
</reference>
<evidence type="ECO:0000313" key="3">
    <source>
        <dbReference type="Proteomes" id="UP000011087"/>
    </source>
</evidence>
<dbReference type="KEGG" id="gtt:GUITHDRAFT_138575"/>
<dbReference type="EMBL" id="JH992996">
    <property type="protein sequence ID" value="EKX46106.1"/>
    <property type="molecule type" value="Genomic_DNA"/>
</dbReference>
<dbReference type="RefSeq" id="XP_005833086.1">
    <property type="nucleotide sequence ID" value="XM_005833029.1"/>
</dbReference>
<name>L1JC56_GUITC</name>
<evidence type="ECO:0000313" key="2">
    <source>
        <dbReference type="EnsemblProtists" id="EKX46106"/>
    </source>
</evidence>
<dbReference type="AlphaFoldDB" id="L1JC56"/>
<keyword evidence="3" id="KW-1185">Reference proteome</keyword>
<dbReference type="Proteomes" id="UP000011087">
    <property type="component" value="Unassembled WGS sequence"/>
</dbReference>
<reference evidence="1 3" key="1">
    <citation type="journal article" date="2012" name="Nature">
        <title>Algal genomes reveal evolutionary mosaicism and the fate of nucleomorphs.</title>
        <authorList>
            <consortium name="DOE Joint Genome Institute"/>
            <person name="Curtis B.A."/>
            <person name="Tanifuji G."/>
            <person name="Burki F."/>
            <person name="Gruber A."/>
            <person name="Irimia M."/>
            <person name="Maruyama S."/>
            <person name="Arias M.C."/>
            <person name="Ball S.G."/>
            <person name="Gile G.H."/>
            <person name="Hirakawa Y."/>
            <person name="Hopkins J.F."/>
            <person name="Kuo A."/>
            <person name="Rensing S.A."/>
            <person name="Schmutz J."/>
            <person name="Symeonidi A."/>
            <person name="Elias M."/>
            <person name="Eveleigh R.J."/>
            <person name="Herman E.K."/>
            <person name="Klute M.J."/>
            <person name="Nakayama T."/>
            <person name="Obornik M."/>
            <person name="Reyes-Prieto A."/>
            <person name="Armbrust E.V."/>
            <person name="Aves S.J."/>
            <person name="Beiko R.G."/>
            <person name="Coutinho P."/>
            <person name="Dacks J.B."/>
            <person name="Durnford D.G."/>
            <person name="Fast N.M."/>
            <person name="Green B.R."/>
            <person name="Grisdale C.J."/>
            <person name="Hempel F."/>
            <person name="Henrissat B."/>
            <person name="Hoppner M.P."/>
            <person name="Ishida K."/>
            <person name="Kim E."/>
            <person name="Koreny L."/>
            <person name="Kroth P.G."/>
            <person name="Liu Y."/>
            <person name="Malik S.B."/>
            <person name="Maier U.G."/>
            <person name="McRose D."/>
            <person name="Mock T."/>
            <person name="Neilson J.A."/>
            <person name="Onodera N.T."/>
            <person name="Poole A.M."/>
            <person name="Pritham E.J."/>
            <person name="Richards T.A."/>
            <person name="Rocap G."/>
            <person name="Roy S.W."/>
            <person name="Sarai C."/>
            <person name="Schaack S."/>
            <person name="Shirato S."/>
            <person name="Slamovits C.H."/>
            <person name="Spencer D.F."/>
            <person name="Suzuki S."/>
            <person name="Worden A.Z."/>
            <person name="Zauner S."/>
            <person name="Barry K."/>
            <person name="Bell C."/>
            <person name="Bharti A.K."/>
            <person name="Crow J.A."/>
            <person name="Grimwood J."/>
            <person name="Kramer R."/>
            <person name="Lindquist E."/>
            <person name="Lucas S."/>
            <person name="Salamov A."/>
            <person name="McFadden G.I."/>
            <person name="Lane C.E."/>
            <person name="Keeling P.J."/>
            <person name="Gray M.W."/>
            <person name="Grigoriev I.V."/>
            <person name="Archibald J.M."/>
        </authorList>
    </citation>
    <scope>NUCLEOTIDE SEQUENCE</scope>
    <source>
        <strain evidence="1 3">CCMP2712</strain>
    </source>
</reference>
<sequence>MDEDFWSFIDGVLPSDVCDCMAVYGHDHHLVISQEEIKEKLSTKYLTEIHASLYSLTRAASPEYSAMKILHGLRKLSGVMSGRVVEHLDLNLFKKLLEVYKWMEFNSPKARCACEYLEEGCMVAAWLGCMSPAEELHQASVAVSVEISKRSPVLAILTNILRNGVEMHRMKAAAIFMHLSNFTGTIAGFCLLAWISINGAPSNKTPSEVVPQQIFDMMLELLSASVRGEEFCGVTWNLKDILRRVETLFELDEHRVTMISSGMIDNLVLVQQKIFGRIDEEETETIQGILIRANKFMQTNAARGDHVDPLKAASNGQEEMSLQHMISSWVRTGHPHRELATRYTEGGSAPRSLHENKCQSIDLNVEMEDRQVNPPDTSPNVVDADIVMKLKSREDERSCHSFVEPVGKGARARMGGRLMLAPPDDQAARSFLSTLRENGNRRPAVDKMRNNIEHLLLHGESHSRLRDAHDSRKSEREIAAHRANQALSKSVAEVVDVLHRDVTKRRYLYEAIMKTIRDVIHSSLTDDHLASPSPKAHVGVDYYVEKFNAAQRDTRKVLVRKTRSGLTSIPVML</sequence>
<reference evidence="3" key="2">
    <citation type="submission" date="2012-11" db="EMBL/GenBank/DDBJ databases">
        <authorList>
            <person name="Kuo A."/>
            <person name="Curtis B.A."/>
            <person name="Tanifuji G."/>
            <person name="Burki F."/>
            <person name="Gruber A."/>
            <person name="Irimia M."/>
            <person name="Maruyama S."/>
            <person name="Arias M.C."/>
            <person name="Ball S.G."/>
            <person name="Gile G.H."/>
            <person name="Hirakawa Y."/>
            <person name="Hopkins J.F."/>
            <person name="Rensing S.A."/>
            <person name="Schmutz J."/>
            <person name="Symeonidi A."/>
            <person name="Elias M."/>
            <person name="Eveleigh R.J."/>
            <person name="Herman E.K."/>
            <person name="Klute M.J."/>
            <person name="Nakayama T."/>
            <person name="Obornik M."/>
            <person name="Reyes-Prieto A."/>
            <person name="Armbrust E.V."/>
            <person name="Aves S.J."/>
            <person name="Beiko R.G."/>
            <person name="Coutinho P."/>
            <person name="Dacks J.B."/>
            <person name="Durnford D.G."/>
            <person name="Fast N.M."/>
            <person name="Green B.R."/>
            <person name="Grisdale C."/>
            <person name="Hempe F."/>
            <person name="Henrissat B."/>
            <person name="Hoppner M.P."/>
            <person name="Ishida K.-I."/>
            <person name="Kim E."/>
            <person name="Koreny L."/>
            <person name="Kroth P.G."/>
            <person name="Liu Y."/>
            <person name="Malik S.-B."/>
            <person name="Maier U.G."/>
            <person name="McRose D."/>
            <person name="Mock T."/>
            <person name="Neilson J.A."/>
            <person name="Onodera N.T."/>
            <person name="Poole A.M."/>
            <person name="Pritham E.J."/>
            <person name="Richards T.A."/>
            <person name="Rocap G."/>
            <person name="Roy S.W."/>
            <person name="Sarai C."/>
            <person name="Schaack S."/>
            <person name="Shirato S."/>
            <person name="Slamovits C.H."/>
            <person name="Spencer D.F."/>
            <person name="Suzuki S."/>
            <person name="Worden A.Z."/>
            <person name="Zauner S."/>
            <person name="Barry K."/>
            <person name="Bell C."/>
            <person name="Bharti A.K."/>
            <person name="Crow J.A."/>
            <person name="Grimwood J."/>
            <person name="Kramer R."/>
            <person name="Lindquist E."/>
            <person name="Lucas S."/>
            <person name="Salamov A."/>
            <person name="McFadden G.I."/>
            <person name="Lane C.E."/>
            <person name="Keeling P.J."/>
            <person name="Gray M.W."/>
            <person name="Grigoriev I.V."/>
            <person name="Archibald J.M."/>
        </authorList>
    </citation>
    <scope>NUCLEOTIDE SEQUENCE</scope>
    <source>
        <strain evidence="3">CCMP2712</strain>
    </source>
</reference>
<evidence type="ECO:0000313" key="1">
    <source>
        <dbReference type="EMBL" id="EKX46106.1"/>
    </source>
</evidence>
<dbReference type="PaxDb" id="55529-EKX46106"/>